<dbReference type="EMBL" id="PDUD01000040">
    <property type="protein sequence ID" value="PHN02414.1"/>
    <property type="molecule type" value="Genomic_DNA"/>
</dbReference>
<dbReference type="OrthoDB" id="3333873at2"/>
<evidence type="ECO:0000256" key="1">
    <source>
        <dbReference type="SAM" id="SignalP"/>
    </source>
</evidence>
<name>A0A2D0N1M2_FLAN2</name>
<dbReference type="PROSITE" id="PS51175">
    <property type="entry name" value="CBM6"/>
    <property type="match status" value="1"/>
</dbReference>
<keyword evidence="1" id="KW-0732">Signal</keyword>
<evidence type="ECO:0000259" key="2">
    <source>
        <dbReference type="PROSITE" id="PS51175"/>
    </source>
</evidence>
<reference evidence="3 4" key="1">
    <citation type="submission" date="2017-10" db="EMBL/GenBank/DDBJ databases">
        <title>The draft genome sequence of Lewinella nigricans NBRC 102662.</title>
        <authorList>
            <person name="Wang K."/>
        </authorList>
    </citation>
    <scope>NUCLEOTIDE SEQUENCE [LARGE SCALE GENOMIC DNA]</scope>
    <source>
        <strain evidence="3 4">NBRC 102662</strain>
    </source>
</reference>
<dbReference type="Proteomes" id="UP000223913">
    <property type="component" value="Unassembled WGS sequence"/>
</dbReference>
<dbReference type="InterPro" id="IPR011050">
    <property type="entry name" value="Pectin_lyase_fold/virulence"/>
</dbReference>
<dbReference type="Gene3D" id="2.60.120.260">
    <property type="entry name" value="Galactose-binding domain-like"/>
    <property type="match status" value="4"/>
</dbReference>
<dbReference type="Gene3D" id="2.160.20.10">
    <property type="entry name" value="Single-stranded right-handed beta-helix, Pectin lyase-like"/>
    <property type="match status" value="1"/>
</dbReference>
<protein>
    <recommendedName>
        <fullName evidence="2">CBM6 domain-containing protein</fullName>
    </recommendedName>
</protein>
<dbReference type="SMART" id="SM00710">
    <property type="entry name" value="PbH1"/>
    <property type="match status" value="6"/>
</dbReference>
<organism evidence="3 4">
    <name type="scientific">Flavilitoribacter nigricans (strain ATCC 23147 / DSM 23189 / NBRC 102662 / NCIMB 1420 / SS-2)</name>
    <name type="common">Lewinella nigricans</name>
    <dbReference type="NCBI Taxonomy" id="1122177"/>
    <lineage>
        <taxon>Bacteria</taxon>
        <taxon>Pseudomonadati</taxon>
        <taxon>Bacteroidota</taxon>
        <taxon>Saprospiria</taxon>
        <taxon>Saprospirales</taxon>
        <taxon>Lewinellaceae</taxon>
        <taxon>Flavilitoribacter</taxon>
    </lineage>
</organism>
<feature type="domain" description="CBM6" evidence="2">
    <location>
        <begin position="493"/>
        <end position="620"/>
    </location>
</feature>
<dbReference type="RefSeq" id="WP_099154160.1">
    <property type="nucleotide sequence ID" value="NZ_PDUD01000040.1"/>
</dbReference>
<evidence type="ECO:0000313" key="3">
    <source>
        <dbReference type="EMBL" id="PHN02414.1"/>
    </source>
</evidence>
<gene>
    <name evidence="3" type="ORF">CRP01_32035</name>
</gene>
<proteinExistence type="predicted"/>
<dbReference type="SUPFAM" id="SSF51126">
    <property type="entry name" value="Pectin lyase-like"/>
    <property type="match status" value="1"/>
</dbReference>
<evidence type="ECO:0000313" key="4">
    <source>
        <dbReference type="Proteomes" id="UP000223913"/>
    </source>
</evidence>
<dbReference type="InterPro" id="IPR039448">
    <property type="entry name" value="Beta_helix"/>
</dbReference>
<keyword evidence="4" id="KW-1185">Reference proteome</keyword>
<dbReference type="Pfam" id="PF13229">
    <property type="entry name" value="Beta_helix"/>
    <property type="match status" value="1"/>
</dbReference>
<feature type="signal peptide" evidence="1">
    <location>
        <begin position="1"/>
        <end position="19"/>
    </location>
</feature>
<sequence>MKALYCSLLALVLSLPNYAQTLQEDFESYATGTAGSTIGFTDTGNGTSAVADGSNGNATQVLLSSNTSGGDHFLRSPLFPVLENETYTFSFDISLTNTVYMVRIRTEDAAGNNIVLSTTDVTLVPGNGDVNPSNPSRIENVTANSFATTTATFSVPAGMTGAQIQIYQFGVNSFMLDNISTERIVPDLVYDENFEAYSLGTAGSAIGYTDLSNGSSEIASGTNGNSTQVLLASNTTGGDHFLRSPLFPVEAEQSYRLTLDISVTNTVYFVRIRTEDDAGNNTIMPITNVELSTTNGTINPTNAARIENVTSNSFGTTTATFTIPAGITKAQFQVYQFGVNSFMLDNVQVEKIDIAPPPNWSSEAEEGILSGAAFVASGCGNASNEAFVRLESDSENQVTFGNINVNSSGSYELTIDYFYKSSSTYLQLYVNGFPVKEKVFLPASWCFEGPAASATVRLPLQAGTNYLTLAPVQGQPSPFLDRLELSEFPVHQWFAEAETGSLSGGATVVSGCDNASEQAFVKLDKSTSNTLSFNNVEVTDAGYYKIGFAYFGKGATQSLDVFINGVATRITSLPVGNFCFEGAARYAAINAELAAGSNSIEIRPIGGDTPSPLIDWIEAYAFTPPIAALSLTKQRLEPGETVEIIVSTDGTPVENTETFALSVNGLTSSQYQLSAATITIEAGGTEGFVQFTPNAGLGETEIQIAATTASQDVIFNNAQVNALITSIPQTIYVSATDGDDSNDGYSPATPLKTLARTTALGQITGDQVLFKAGDVFNGRLVVSASGTVEAPLVISSYGTGEQPILDGSMADDGQGSFAETIVIINKSNIEISDLHITNPRSSSRTGVPDTYASGILLLNDSDGITGNFTFRNLTITDVFSVSDINLVPFNAIQVTGIFAETSNSNPGSVKYMENIIVEDCYFSRIGKIGFWARRRFNGSETIERDLIKNREIIFRNNTVWENGGSGIVLSNAYNALVESNVFHATGAKTVPDKMIGRGSGAWFFSCTNIIAQHNISRHVRGSGDSYGMHIDYGNKNVLFQYNYSEDSEGGFVEILGDNINSIWRYNISVNDGLRDNKGNTLWISDYAGNNGILSAGNYIYNNSVYVGNGFTPDISINGEDAFIYNNIFQTENNSTIGAELLLSTNPGPLDVSNNLFFGDINTAFTQLDASAIQADPKYVEAGKLEADGYRLFKDSPAIKAGEERPHPAFPEAGTGIFSHIPETPATDFFGNPLVDENGIAITPIGAYAGNGLKVNNLKSYADCDYDVAGELQWLVVNPNSFAVEVSWSHDDDNQSGVINASPGNNYFTTDDVPGLNKEYLTIEWMDESGLIISKKLKSTDCYEAEPAGISSHIQRVNSAGNRYDLKVLFPNPISKAGTLNLLVSSEAYSTANIQLTDLHGRVLHTIRREMVSGDNLLQIPLSNIELSAELFLVQVEIGGRQFSRKVLIAN</sequence>
<dbReference type="GO" id="GO:0030246">
    <property type="term" value="F:carbohydrate binding"/>
    <property type="evidence" value="ECO:0007669"/>
    <property type="project" value="InterPro"/>
</dbReference>
<accession>A0A2D0N1M2</accession>
<dbReference type="InterPro" id="IPR012334">
    <property type="entry name" value="Pectin_lyas_fold"/>
</dbReference>
<dbReference type="InterPro" id="IPR006626">
    <property type="entry name" value="PbH1"/>
</dbReference>
<comment type="caution">
    <text evidence="3">The sequence shown here is derived from an EMBL/GenBank/DDBJ whole genome shotgun (WGS) entry which is preliminary data.</text>
</comment>
<dbReference type="InterPro" id="IPR005084">
    <property type="entry name" value="CBM6"/>
</dbReference>
<feature type="chain" id="PRO_5013288318" description="CBM6 domain-containing protein" evidence="1">
    <location>
        <begin position="20"/>
        <end position="1450"/>
    </location>
</feature>